<gene>
    <name evidence="4" type="ORF">SAMN04489727_7509</name>
</gene>
<organism evidence="4 5">
    <name type="scientific">Amycolatopsis tolypomycina</name>
    <dbReference type="NCBI Taxonomy" id="208445"/>
    <lineage>
        <taxon>Bacteria</taxon>
        <taxon>Bacillati</taxon>
        <taxon>Actinomycetota</taxon>
        <taxon>Actinomycetes</taxon>
        <taxon>Pseudonocardiales</taxon>
        <taxon>Pseudonocardiaceae</taxon>
        <taxon>Amycolatopsis</taxon>
    </lineage>
</organism>
<accession>A0A1H4ZXY5</accession>
<dbReference type="FunFam" id="2.30.38.10:FF:000003">
    <property type="entry name" value="Vibriobactin-specific 2,3-dihydroxybenzoate-AMP ligase"/>
    <property type="match status" value="1"/>
</dbReference>
<dbReference type="EMBL" id="FNSO01000004">
    <property type="protein sequence ID" value="SED34857.1"/>
    <property type="molecule type" value="Genomic_DNA"/>
</dbReference>
<dbReference type="GO" id="GO:0016878">
    <property type="term" value="F:acid-thiol ligase activity"/>
    <property type="evidence" value="ECO:0007669"/>
    <property type="project" value="UniProtKB-ARBA"/>
</dbReference>
<dbReference type="Pfam" id="PF13193">
    <property type="entry name" value="AMP-binding_C"/>
    <property type="match status" value="1"/>
</dbReference>
<dbReference type="InterPro" id="IPR050237">
    <property type="entry name" value="ATP-dep_AMP-bd_enzyme"/>
</dbReference>
<dbReference type="PANTHER" id="PTHR43767">
    <property type="entry name" value="LONG-CHAIN-FATTY-ACID--COA LIGASE"/>
    <property type="match status" value="1"/>
</dbReference>
<dbReference type="InterPro" id="IPR025110">
    <property type="entry name" value="AMP-bd_C"/>
</dbReference>
<reference evidence="5" key="1">
    <citation type="submission" date="2016-10" db="EMBL/GenBank/DDBJ databases">
        <authorList>
            <person name="Varghese N."/>
            <person name="Submissions S."/>
        </authorList>
    </citation>
    <scope>NUCLEOTIDE SEQUENCE [LARGE SCALE GENOMIC DNA]</scope>
    <source>
        <strain evidence="5">DSM 44544</strain>
    </source>
</reference>
<dbReference type="STRING" id="208445.SAMN04489727_7509"/>
<dbReference type="PANTHER" id="PTHR43767:SF1">
    <property type="entry name" value="NONRIBOSOMAL PEPTIDE SYNTHASE PES1 (EUROFUNG)-RELATED"/>
    <property type="match status" value="1"/>
</dbReference>
<dbReference type="InterPro" id="IPR020845">
    <property type="entry name" value="AMP-binding_CS"/>
</dbReference>
<dbReference type="InterPro" id="IPR045851">
    <property type="entry name" value="AMP-bd_C_sf"/>
</dbReference>
<feature type="domain" description="AMP-binding enzyme C-terminal" evidence="3">
    <location>
        <begin position="456"/>
        <end position="532"/>
    </location>
</feature>
<sequence>MSFDGFVPWPADLAHAYRAAGVWPGRTMGSYLWEWAESRGERVAVVDGATRLTYRDLAVRADALAVRLGERGLSRGDTVLVQLPNTWEFVVVTAALLRLGVVPTMMLPPHRDHELTAIGAHVGAKALVVPDSWRGFDHQELAFRVASALPGPASVLVVGDSVVPEAVDVRALLDPAGDVAGRRAWLDAHGPSPSDIAVFLLSGGTTGVPKVISRTHDDYLFNITHSARACAFDADTVYLAVLPAGHNFPLASPGIFGALHAGGRVVFSSSPRPEPVFAAIEAERVTATSAVPAVVLKWVDAAASVKPDLSSLRYVHVGGSMLAPDIAERMARALGCRLQQVYGMAEGLICYTPPDAPDELAFGTQGPPVSPFDELLVVDEDGRPVPPGGEGELLTRGPGTPRGYYGVPEQNKLSFTEDGWFRTGDLVRITPEGYAVVCGRVKDLINRGGEKISAGEVETLIQELPEVAEVAAVPSPDPVYGERVCVFVRFHGGCSLSLAEIARFLTERGLAAFKIPERLEVLTAFPHTAVGKADKKALKVRLAEIDALPRAA</sequence>
<dbReference type="InterPro" id="IPR000873">
    <property type="entry name" value="AMP-dep_synth/lig_dom"/>
</dbReference>
<evidence type="ECO:0000256" key="1">
    <source>
        <dbReference type="ARBA" id="ARBA00022598"/>
    </source>
</evidence>
<dbReference type="OrthoDB" id="9803968at2"/>
<dbReference type="Gene3D" id="3.40.50.980">
    <property type="match status" value="2"/>
</dbReference>
<dbReference type="Gene3D" id="2.30.38.10">
    <property type="entry name" value="Luciferase, Domain 3"/>
    <property type="match status" value="1"/>
</dbReference>
<dbReference type="AlphaFoldDB" id="A0A1H4ZXY5"/>
<dbReference type="RefSeq" id="WP_091316428.1">
    <property type="nucleotide sequence ID" value="NZ_FNSO01000004.1"/>
</dbReference>
<keyword evidence="1 4" id="KW-0436">Ligase</keyword>
<dbReference type="Gene3D" id="3.30.300.30">
    <property type="match status" value="1"/>
</dbReference>
<dbReference type="Pfam" id="PF00501">
    <property type="entry name" value="AMP-binding"/>
    <property type="match status" value="1"/>
</dbReference>
<dbReference type="Proteomes" id="UP000199622">
    <property type="component" value="Unassembled WGS sequence"/>
</dbReference>
<evidence type="ECO:0000313" key="4">
    <source>
        <dbReference type="EMBL" id="SED34857.1"/>
    </source>
</evidence>
<name>A0A1H4ZXY5_9PSEU</name>
<feature type="domain" description="AMP-dependent synthetase/ligase" evidence="2">
    <location>
        <begin position="33"/>
        <end position="405"/>
    </location>
</feature>
<dbReference type="PROSITE" id="PS00455">
    <property type="entry name" value="AMP_BINDING"/>
    <property type="match status" value="1"/>
</dbReference>
<evidence type="ECO:0000313" key="5">
    <source>
        <dbReference type="Proteomes" id="UP000199622"/>
    </source>
</evidence>
<proteinExistence type="predicted"/>
<keyword evidence="5" id="KW-1185">Reference proteome</keyword>
<protein>
    <submittedName>
        <fullName evidence="4">2,3-dihydroxybenzoate-AMP ligase</fullName>
    </submittedName>
</protein>
<evidence type="ECO:0000259" key="2">
    <source>
        <dbReference type="Pfam" id="PF00501"/>
    </source>
</evidence>
<dbReference type="SUPFAM" id="SSF56801">
    <property type="entry name" value="Acetyl-CoA synthetase-like"/>
    <property type="match status" value="1"/>
</dbReference>
<evidence type="ECO:0000259" key="3">
    <source>
        <dbReference type="Pfam" id="PF13193"/>
    </source>
</evidence>